<evidence type="ECO:0000256" key="8">
    <source>
        <dbReference type="ARBA" id="ARBA00022898"/>
    </source>
</evidence>
<reference evidence="13 14" key="1">
    <citation type="submission" date="2020-10" db="EMBL/GenBank/DDBJ databases">
        <title>Ca. Dormibacterota MAGs.</title>
        <authorList>
            <person name="Montgomery K."/>
        </authorList>
    </citation>
    <scope>NUCLEOTIDE SEQUENCE [LARGE SCALE GENOMIC DNA]</scope>
    <source>
        <strain evidence="13">SC8811_S16_3</strain>
    </source>
</reference>
<dbReference type="GO" id="GO:0004372">
    <property type="term" value="F:glycine hydroxymethyltransferase activity"/>
    <property type="evidence" value="ECO:0007669"/>
    <property type="project" value="UniProtKB-EC"/>
</dbReference>
<comment type="subcellular location">
    <subcellularLocation>
        <location evidence="2 10">Cytoplasm</location>
    </subcellularLocation>
</comment>
<evidence type="ECO:0000256" key="11">
    <source>
        <dbReference type="PIRSR" id="PIRSR000412-50"/>
    </source>
</evidence>
<evidence type="ECO:0000256" key="2">
    <source>
        <dbReference type="ARBA" id="ARBA00004496"/>
    </source>
</evidence>
<dbReference type="GO" id="GO:0030170">
    <property type="term" value="F:pyridoxal phosphate binding"/>
    <property type="evidence" value="ECO:0007669"/>
    <property type="project" value="UniProtKB-UniRule"/>
</dbReference>
<dbReference type="InterPro" id="IPR049943">
    <property type="entry name" value="Ser_HO-MeTrfase-like"/>
</dbReference>
<evidence type="ECO:0000313" key="13">
    <source>
        <dbReference type="EMBL" id="MBJ7603924.1"/>
    </source>
</evidence>
<evidence type="ECO:0000256" key="7">
    <source>
        <dbReference type="ARBA" id="ARBA00022679"/>
    </source>
</evidence>
<dbReference type="GO" id="GO:0005829">
    <property type="term" value="C:cytosol"/>
    <property type="evidence" value="ECO:0007669"/>
    <property type="project" value="TreeGrafter"/>
</dbReference>
<dbReference type="PANTHER" id="PTHR11680:SF35">
    <property type="entry name" value="SERINE HYDROXYMETHYLTRANSFERASE 1"/>
    <property type="match status" value="1"/>
</dbReference>
<dbReference type="RefSeq" id="WP_338180722.1">
    <property type="nucleotide sequence ID" value="NZ_JAEKNQ010000045.1"/>
</dbReference>
<dbReference type="AlphaFoldDB" id="A0A934KCG5"/>
<dbReference type="HAMAP" id="MF_00051">
    <property type="entry name" value="SHMT"/>
    <property type="match status" value="1"/>
</dbReference>
<evidence type="ECO:0000313" key="14">
    <source>
        <dbReference type="Proteomes" id="UP000620075"/>
    </source>
</evidence>
<feature type="modified residue" description="N6-(pyridoxal phosphate)lysine" evidence="10 11">
    <location>
        <position position="236"/>
    </location>
</feature>
<dbReference type="NCBIfam" id="NF000586">
    <property type="entry name" value="PRK00011.1"/>
    <property type="match status" value="1"/>
</dbReference>
<feature type="binding site" evidence="10">
    <location>
        <position position="127"/>
    </location>
    <ligand>
        <name>(6S)-5,6,7,8-tetrahydrofolate</name>
        <dbReference type="ChEBI" id="CHEBI:57453"/>
    </ligand>
</feature>
<dbReference type="SUPFAM" id="SSF53383">
    <property type="entry name" value="PLP-dependent transferases"/>
    <property type="match status" value="1"/>
</dbReference>
<dbReference type="GO" id="GO:0019264">
    <property type="term" value="P:glycine biosynthetic process from serine"/>
    <property type="evidence" value="ECO:0007669"/>
    <property type="project" value="InterPro"/>
</dbReference>
<comment type="cofactor">
    <cofactor evidence="1 10 11">
        <name>pyridoxal 5'-phosphate</name>
        <dbReference type="ChEBI" id="CHEBI:597326"/>
    </cofactor>
</comment>
<dbReference type="CDD" id="cd00378">
    <property type="entry name" value="SHMT"/>
    <property type="match status" value="1"/>
</dbReference>
<dbReference type="Gene3D" id="3.90.1150.10">
    <property type="entry name" value="Aspartate Aminotransferase, domain 1"/>
    <property type="match status" value="1"/>
</dbReference>
<evidence type="ECO:0000256" key="6">
    <source>
        <dbReference type="ARBA" id="ARBA00022563"/>
    </source>
</evidence>
<keyword evidence="7 10" id="KW-0808">Transferase</keyword>
<dbReference type="EC" id="2.1.2.1" evidence="10"/>
<comment type="pathway">
    <text evidence="10">One-carbon metabolism; tetrahydrofolate interconversion.</text>
</comment>
<comment type="caution">
    <text evidence="13">The sequence shown here is derived from an EMBL/GenBank/DDBJ whole genome shotgun (WGS) entry which is preliminary data.</text>
</comment>
<comment type="function">
    <text evidence="9">Catalyzes the reversible interconversion of serine and glycine with tetrahydrofolate (THF) serving as the one-carbon carrier. This reaction serves as the major source of one-carbon groups required for the biosynthesis of purines, thymidylate, methionine, and other important biomolecules. Also exhibits THF-independent aldolase activity toward beta-hydroxyamino acids, producing glycine and aldehydes, via a retro-aldol mechanism. Thus, is able to catalyze the cleavage of L-allo-threonine.</text>
</comment>
<evidence type="ECO:0000256" key="10">
    <source>
        <dbReference type="HAMAP-Rule" id="MF_00051"/>
    </source>
</evidence>
<dbReference type="PIRSF" id="PIRSF000412">
    <property type="entry name" value="SHMT"/>
    <property type="match status" value="1"/>
</dbReference>
<evidence type="ECO:0000256" key="4">
    <source>
        <dbReference type="ARBA" id="ARBA00011738"/>
    </source>
</evidence>
<name>A0A934KCG5_9BACT</name>
<comment type="caution">
    <text evidence="10">Lacks conserved residue(s) required for the propagation of feature annotation.</text>
</comment>
<keyword evidence="6 10" id="KW-0554">One-carbon metabolism</keyword>
<comment type="similarity">
    <text evidence="3 10">Belongs to the SHMT family.</text>
</comment>
<dbReference type="Pfam" id="PF00464">
    <property type="entry name" value="SHMT"/>
    <property type="match status" value="1"/>
</dbReference>
<dbReference type="InterPro" id="IPR001085">
    <property type="entry name" value="Ser_HO-MeTrfase"/>
</dbReference>
<dbReference type="InterPro" id="IPR015424">
    <property type="entry name" value="PyrdxlP-dep_Trfase"/>
</dbReference>
<dbReference type="FunFam" id="3.40.640.10:FF:000001">
    <property type="entry name" value="Serine hydroxymethyltransferase"/>
    <property type="match status" value="1"/>
</dbReference>
<gene>
    <name evidence="10" type="primary">glyA</name>
    <name evidence="13" type="ORF">JF888_12135</name>
</gene>
<evidence type="ECO:0000256" key="9">
    <source>
        <dbReference type="ARBA" id="ARBA00054606"/>
    </source>
</evidence>
<feature type="binding site" evidence="10">
    <location>
        <begin position="360"/>
        <end position="362"/>
    </location>
    <ligand>
        <name>(6S)-5,6,7,8-tetrahydrofolate</name>
        <dbReference type="ChEBI" id="CHEBI:57453"/>
    </ligand>
</feature>
<dbReference type="PANTHER" id="PTHR11680">
    <property type="entry name" value="SERINE HYDROXYMETHYLTRANSFERASE"/>
    <property type="match status" value="1"/>
</dbReference>
<dbReference type="InterPro" id="IPR015421">
    <property type="entry name" value="PyrdxlP-dep_Trfase_major"/>
</dbReference>
<organism evidence="13 14">
    <name type="scientific">Candidatus Dormiibacter inghamiae</name>
    <dbReference type="NCBI Taxonomy" id="3127013"/>
    <lineage>
        <taxon>Bacteria</taxon>
        <taxon>Bacillati</taxon>
        <taxon>Candidatus Dormiibacterota</taxon>
        <taxon>Candidatus Dormibacteria</taxon>
        <taxon>Candidatus Dormibacterales</taxon>
        <taxon>Candidatus Dormibacteraceae</taxon>
        <taxon>Candidatus Dormiibacter</taxon>
    </lineage>
</organism>
<feature type="binding site" evidence="10">
    <location>
        <begin position="131"/>
        <end position="133"/>
    </location>
    <ligand>
        <name>(6S)-5,6,7,8-tetrahydrofolate</name>
        <dbReference type="ChEBI" id="CHEBI:57453"/>
    </ligand>
</feature>
<dbReference type="Proteomes" id="UP000620075">
    <property type="component" value="Unassembled WGS sequence"/>
</dbReference>
<dbReference type="Gene3D" id="3.40.640.10">
    <property type="entry name" value="Type I PLP-dependent aspartate aminotransferase-like (Major domain)"/>
    <property type="match status" value="1"/>
</dbReference>
<dbReference type="GO" id="GO:0035999">
    <property type="term" value="P:tetrahydrofolate interconversion"/>
    <property type="evidence" value="ECO:0007669"/>
    <property type="project" value="UniProtKB-UniRule"/>
</dbReference>
<dbReference type="InterPro" id="IPR015422">
    <property type="entry name" value="PyrdxlP-dep_Trfase_small"/>
</dbReference>
<evidence type="ECO:0000259" key="12">
    <source>
        <dbReference type="Pfam" id="PF00464"/>
    </source>
</evidence>
<evidence type="ECO:0000256" key="5">
    <source>
        <dbReference type="ARBA" id="ARBA00022490"/>
    </source>
</evidence>
<keyword evidence="5 10" id="KW-0963">Cytoplasm</keyword>
<accession>A0A934KCG5</accession>
<evidence type="ECO:0000256" key="1">
    <source>
        <dbReference type="ARBA" id="ARBA00001933"/>
    </source>
</evidence>
<feature type="domain" description="Serine hydroxymethyltransferase-like" evidence="12">
    <location>
        <begin position="14"/>
        <end position="390"/>
    </location>
</feature>
<protein>
    <recommendedName>
        <fullName evidence="10">Probable serine hydroxymethyltransferase</fullName>
        <shortName evidence="10">SHMT</shortName>
        <shortName evidence="10">Serine methylase</shortName>
        <ecNumber evidence="10">2.1.2.1</ecNumber>
    </recommendedName>
</protein>
<evidence type="ECO:0000256" key="3">
    <source>
        <dbReference type="ARBA" id="ARBA00006376"/>
    </source>
</evidence>
<dbReference type="EMBL" id="JAEKNQ010000045">
    <property type="protein sequence ID" value="MBJ7603924.1"/>
    <property type="molecule type" value="Genomic_DNA"/>
</dbReference>
<comment type="catalytic activity">
    <reaction evidence="10">
        <text>(6R)-5,10-methylene-5,6,7,8-tetrahydrofolate + glycine + H2O = (6S)-5,6,7,8-tetrahydrofolate + L-serine</text>
        <dbReference type="Rhea" id="RHEA:15481"/>
        <dbReference type="ChEBI" id="CHEBI:15377"/>
        <dbReference type="ChEBI" id="CHEBI:15636"/>
        <dbReference type="ChEBI" id="CHEBI:33384"/>
        <dbReference type="ChEBI" id="CHEBI:57305"/>
        <dbReference type="ChEBI" id="CHEBI:57453"/>
        <dbReference type="EC" id="2.1.2.1"/>
    </reaction>
</comment>
<comment type="subunit">
    <text evidence="4 10">Homodimer.</text>
</comment>
<keyword evidence="8 10" id="KW-0663">Pyridoxal phosphate</keyword>
<dbReference type="InterPro" id="IPR039429">
    <property type="entry name" value="SHMT-like_dom"/>
</dbReference>
<proteinExistence type="inferred from homology"/>
<sequence>MASTQPLTLSFSALDRSDPKVANLIRQEYERQSTTLELIPSENLASPAVLEALGTLLTNKYAEGYPGRRYYGGCEVMDQIETLAQERAKELFGAEYVNVQPHAGSQANAAIYQAVCKPGDRVMGMDLAAGGHLTHGSPANFSGKLYQIHPYGVNRETELVDYEQLQRQAEEVRPRMLMAGYSAYPRRLDFARLRQIADSVDAVLVTDMAHFAGLVAGDAHPSPVPDSHIVTTTTQKTLRGAWGGMILAAGAEWQKPLDSALFPGTQGGPLMHAIAAKAVCFGEALKPEFKQYAKAVVDNAQALARRLQERGLRLTTGGTDNHLMLIDLRPLGLKGRSVVEIADRAGITLNANSIPYDEASKFNPSGVRLGTPNITTRGMGEAQVVEVADCVVDLLEALSEEKGPASLAAVRERTLDLCRRFPLPYGFE</sequence>